<keyword evidence="5" id="KW-0812">Transmembrane</keyword>
<dbReference type="Proteomes" id="UP000178659">
    <property type="component" value="Unassembled WGS sequence"/>
</dbReference>
<accession>A0A1G1VGC9</accession>
<dbReference type="Pfam" id="PF13196">
    <property type="entry name" value="DUF4012"/>
    <property type="match status" value="1"/>
</dbReference>
<feature type="transmembrane region" description="Helical" evidence="5">
    <location>
        <begin position="407"/>
        <end position="431"/>
    </location>
</feature>
<keyword evidence="4" id="KW-0456">Lyase</keyword>
<gene>
    <name evidence="7" type="ORF">A3A77_02245</name>
</gene>
<comment type="caution">
    <text evidence="7">The sequence shown here is derived from an EMBL/GenBank/DDBJ whole genome shotgun (WGS) entry which is preliminary data.</text>
</comment>
<dbReference type="GO" id="GO:0070403">
    <property type="term" value="F:NAD+ binding"/>
    <property type="evidence" value="ECO:0007669"/>
    <property type="project" value="InterPro"/>
</dbReference>
<protein>
    <recommendedName>
        <fullName evidence="6">NAD-dependent epimerase/dehydratase domain-containing protein</fullName>
    </recommendedName>
</protein>
<organism evidence="7 8">
    <name type="scientific">Candidatus Blackburnbacteria bacterium RIFCSPLOWO2_01_FULL_40_20</name>
    <dbReference type="NCBI Taxonomy" id="1797519"/>
    <lineage>
        <taxon>Bacteria</taxon>
        <taxon>Candidatus Blackburniibacteriota</taxon>
    </lineage>
</organism>
<evidence type="ECO:0000256" key="4">
    <source>
        <dbReference type="ARBA" id="ARBA00023239"/>
    </source>
</evidence>
<comment type="cofactor">
    <cofactor evidence="1">
        <name>NAD(+)</name>
        <dbReference type="ChEBI" id="CHEBI:57540"/>
    </cofactor>
</comment>
<evidence type="ECO:0000256" key="2">
    <source>
        <dbReference type="ARBA" id="ARBA00022793"/>
    </source>
</evidence>
<evidence type="ECO:0000259" key="6">
    <source>
        <dbReference type="Pfam" id="PF01370"/>
    </source>
</evidence>
<evidence type="ECO:0000313" key="7">
    <source>
        <dbReference type="EMBL" id="OGY14272.1"/>
    </source>
</evidence>
<dbReference type="GO" id="GO:0042732">
    <property type="term" value="P:D-xylose metabolic process"/>
    <property type="evidence" value="ECO:0007669"/>
    <property type="project" value="InterPro"/>
</dbReference>
<dbReference type="PANTHER" id="PTHR43078">
    <property type="entry name" value="UDP-GLUCURONIC ACID DECARBOXYLASE-RELATED"/>
    <property type="match status" value="1"/>
</dbReference>
<dbReference type="GO" id="GO:0048040">
    <property type="term" value="F:UDP-glucuronate decarboxylase activity"/>
    <property type="evidence" value="ECO:0007669"/>
    <property type="project" value="TreeGrafter"/>
</dbReference>
<evidence type="ECO:0000256" key="5">
    <source>
        <dbReference type="SAM" id="Phobius"/>
    </source>
</evidence>
<name>A0A1G1VGC9_9BACT</name>
<dbReference type="SUPFAM" id="SSF51735">
    <property type="entry name" value="NAD(P)-binding Rossmann-fold domains"/>
    <property type="match status" value="1"/>
</dbReference>
<dbReference type="Pfam" id="PF01370">
    <property type="entry name" value="Epimerase"/>
    <property type="match status" value="1"/>
</dbReference>
<dbReference type="InterPro" id="IPR044516">
    <property type="entry name" value="UXS-like"/>
</dbReference>
<dbReference type="InterPro" id="IPR025101">
    <property type="entry name" value="DUF4012"/>
</dbReference>
<sequence>MPMSLPTHFFDGSLPIALVAGGAGFVGSHVCEALLGRSVKVICVDNWQTGLKENINHLLLNKNFLLLEEDVTDEIATRIKKIDYVFHLAGVESYLNGEDVSIESLESNSIGSRNLLDLAQKYKAKFLLASTIYIYSAKLSKDNTTSYFGATREDEGEFSHLEAKRFAEALVSEYGQKRNVDVRIVRLGDVYGPRMMISTNNILARLVKQAAYKEPLTVHGGEDIYIHPVFIDDVVEGIVKSLFIGGTRNAIIALTGPKTSLFSVAQAIKNLKPDELEVVFKNESFPKLGQVEESVLFTGRDTISWSQEIGPEEGLRRTLDWFTYHQKYLPKSYKPVEKSKDPTKDQKMGVLTSVGEWAKKVRTSPHLVTKEESRALKEDSFWEEKEQVSPKSQKKVNAKKNWVAPKVFLAAVVLLLGWFFAMPVFLFYLGLGQLHLFKNSISKGDTTSASRWANLAFYSFDSAQAGFNQWLVVPGLKNESVRYVNKSKTFSKLADVAISSSQGALASKTFMQGLLSSQGVNEYASKSLALELKKLGQKIGFLEADIEGNKVLLTAPLLRTKLIEESELKDIRESTLTFANLVEKSGSLFGVDKKKTYLVLLQDNSILRPGGGLLRSYALLSFEGGKLENIDVQDVAFADEQLKGQVDPPQTIKDYLGETSWFLKDSNWSPDFASSAERAAWFVNKELGTNIDGVIALDLEFIKSFIDYLGPVKLDGFEAIDSNNLFELAQNSNKDQSVQKSFPTSLLREILKVATELPGSNLTALTKTTISSLRERHLALWMKDQGLAQIMSEAGWDGAAKRPSCRGDFDCTIDYLQISEANLTQLGNPLKSYSLEIFPSNDTISHRLLISYDNKNADYKGFVRVLVPRLGKIAQAAAILPDQAKQEELQVEEGFESKKKSFSFILDIKAGDKKQIVLLWDTPLSENTSKVAGDSTFKGNNLVFFWQKQMGVLNDPVSLRINLPAGTQEISSFPRPLLTSEGSISYNTNLSRDLTTQVSWQKR</sequence>
<evidence type="ECO:0000256" key="1">
    <source>
        <dbReference type="ARBA" id="ARBA00001911"/>
    </source>
</evidence>
<dbReference type="GO" id="GO:0005737">
    <property type="term" value="C:cytoplasm"/>
    <property type="evidence" value="ECO:0007669"/>
    <property type="project" value="TreeGrafter"/>
</dbReference>
<dbReference type="Gene3D" id="3.40.50.720">
    <property type="entry name" value="NAD(P)-binding Rossmann-like Domain"/>
    <property type="match status" value="1"/>
</dbReference>
<keyword evidence="5" id="KW-1133">Transmembrane helix</keyword>
<dbReference type="InterPro" id="IPR001509">
    <property type="entry name" value="Epimerase_deHydtase"/>
</dbReference>
<keyword evidence="3" id="KW-0520">NAD</keyword>
<keyword evidence="5" id="KW-0472">Membrane</keyword>
<feature type="transmembrane region" description="Helical" evidence="5">
    <location>
        <begin position="12"/>
        <end position="31"/>
    </location>
</feature>
<dbReference type="PANTHER" id="PTHR43078:SF6">
    <property type="entry name" value="UDP-GLUCURONIC ACID DECARBOXYLASE 1"/>
    <property type="match status" value="1"/>
</dbReference>
<dbReference type="EMBL" id="MHCC01000001">
    <property type="protein sequence ID" value="OGY14272.1"/>
    <property type="molecule type" value="Genomic_DNA"/>
</dbReference>
<evidence type="ECO:0000256" key="3">
    <source>
        <dbReference type="ARBA" id="ARBA00023027"/>
    </source>
</evidence>
<reference evidence="7 8" key="1">
    <citation type="journal article" date="2016" name="Nat. Commun.">
        <title>Thousands of microbial genomes shed light on interconnected biogeochemical processes in an aquifer system.</title>
        <authorList>
            <person name="Anantharaman K."/>
            <person name="Brown C.T."/>
            <person name="Hug L.A."/>
            <person name="Sharon I."/>
            <person name="Castelle C.J."/>
            <person name="Probst A.J."/>
            <person name="Thomas B.C."/>
            <person name="Singh A."/>
            <person name="Wilkins M.J."/>
            <person name="Karaoz U."/>
            <person name="Brodie E.L."/>
            <person name="Williams K.H."/>
            <person name="Hubbard S.S."/>
            <person name="Banfield J.F."/>
        </authorList>
    </citation>
    <scope>NUCLEOTIDE SEQUENCE [LARGE SCALE GENOMIC DNA]</scope>
</reference>
<dbReference type="AlphaFoldDB" id="A0A1G1VGC9"/>
<dbReference type="InterPro" id="IPR036291">
    <property type="entry name" value="NAD(P)-bd_dom_sf"/>
</dbReference>
<feature type="domain" description="NAD-dependent epimerase/dehydratase" evidence="6">
    <location>
        <begin position="17"/>
        <end position="240"/>
    </location>
</feature>
<evidence type="ECO:0000313" key="8">
    <source>
        <dbReference type="Proteomes" id="UP000178659"/>
    </source>
</evidence>
<proteinExistence type="predicted"/>
<keyword evidence="2" id="KW-0210">Decarboxylase</keyword>